<keyword evidence="2" id="KW-1185">Reference proteome</keyword>
<dbReference type="AlphaFoldDB" id="A0A1N7G147"/>
<organism evidence="1 2">
    <name type="scientific">Moraxella cuniculi DSM 21768</name>
    <dbReference type="NCBI Taxonomy" id="1122245"/>
    <lineage>
        <taxon>Bacteria</taxon>
        <taxon>Pseudomonadati</taxon>
        <taxon>Pseudomonadota</taxon>
        <taxon>Gammaproteobacteria</taxon>
        <taxon>Moraxellales</taxon>
        <taxon>Moraxellaceae</taxon>
        <taxon>Moraxella</taxon>
    </lineage>
</organism>
<accession>A0A1N7G147</accession>
<dbReference type="STRING" id="34061.B0189_02005"/>
<dbReference type="Gene3D" id="2.180.10.10">
    <property type="entry name" value="RHS repeat-associated core"/>
    <property type="match status" value="1"/>
</dbReference>
<evidence type="ECO:0000313" key="1">
    <source>
        <dbReference type="EMBL" id="SIS06319.1"/>
    </source>
</evidence>
<evidence type="ECO:0000313" key="2">
    <source>
        <dbReference type="Proteomes" id="UP000187495"/>
    </source>
</evidence>
<proteinExistence type="predicted"/>
<sequence>MFIQRDPIGLLGGVNVFAYAPNPVGWVDPWGLAKKKKDVIVYRALSADDRIRYDQGLDLEPKGDSGCILSHVQGKNTKLISAAETKGATDRFDSGHGVAEINATLAQELGSGFIAHKNVLQATKRDTKAHANAKIAEEVLFSNGIPYGAIIKVD</sequence>
<dbReference type="EMBL" id="FTNU01000021">
    <property type="protein sequence ID" value="SIS06319.1"/>
    <property type="molecule type" value="Genomic_DNA"/>
</dbReference>
<dbReference type="Proteomes" id="UP000187495">
    <property type="component" value="Unassembled WGS sequence"/>
</dbReference>
<gene>
    <name evidence="1" type="ORF">SAMN02745664_12128</name>
</gene>
<reference evidence="2" key="1">
    <citation type="submission" date="2017-01" db="EMBL/GenBank/DDBJ databases">
        <authorList>
            <person name="Varghese N."/>
            <person name="Submissions S."/>
        </authorList>
    </citation>
    <scope>NUCLEOTIDE SEQUENCE [LARGE SCALE GENOMIC DNA]</scope>
    <source>
        <strain evidence="2">DSM 21768</strain>
    </source>
</reference>
<protein>
    <submittedName>
        <fullName evidence="1">RHS repeat-associated core domain-containing protein</fullName>
    </submittedName>
</protein>
<name>A0A1N7G147_9GAMM</name>